<protein>
    <submittedName>
        <fullName evidence="1">IS66 family insertion sequence element accessory protein TnpB</fullName>
    </submittedName>
</protein>
<dbReference type="AlphaFoldDB" id="A0A538UBZ5"/>
<dbReference type="InterPro" id="IPR008878">
    <property type="entry name" value="Transposase_IS66_Orf2"/>
</dbReference>
<proteinExistence type="predicted"/>
<name>A0A538UBZ5_UNCEI</name>
<comment type="caution">
    <text evidence="1">The sequence shown here is derived from an EMBL/GenBank/DDBJ whole genome shotgun (WGS) entry which is preliminary data.</text>
</comment>
<evidence type="ECO:0000313" key="2">
    <source>
        <dbReference type="Proteomes" id="UP000319771"/>
    </source>
</evidence>
<evidence type="ECO:0000313" key="1">
    <source>
        <dbReference type="EMBL" id="TMQ73428.1"/>
    </source>
</evidence>
<gene>
    <name evidence="1" type="primary">tnpB</name>
    <name evidence="1" type="ORF">E6K81_04750</name>
</gene>
<dbReference type="Proteomes" id="UP000319771">
    <property type="component" value="Unassembled WGS sequence"/>
</dbReference>
<organism evidence="1 2">
    <name type="scientific">Eiseniibacteriota bacterium</name>
    <dbReference type="NCBI Taxonomy" id="2212470"/>
    <lineage>
        <taxon>Bacteria</taxon>
        <taxon>Candidatus Eiseniibacteriota</taxon>
    </lineage>
</organism>
<dbReference type="EMBL" id="VBPB01000069">
    <property type="protein sequence ID" value="TMQ73428.1"/>
    <property type="molecule type" value="Genomic_DNA"/>
</dbReference>
<dbReference type="NCBIfam" id="NF033819">
    <property type="entry name" value="IS66_TnpB"/>
    <property type="match status" value="1"/>
</dbReference>
<dbReference type="PANTHER" id="PTHR36455:SF1">
    <property type="entry name" value="BLR8292 PROTEIN"/>
    <property type="match status" value="1"/>
</dbReference>
<dbReference type="Pfam" id="PF05717">
    <property type="entry name" value="TnpB_IS66"/>
    <property type="match status" value="1"/>
</dbReference>
<sequence>MLSLGGNHRVFLCRHAVDFRRAHDGLCALVRDGFGDDPFSGDVFVFHNGAKDRVKLLLWDRNGFWLLYKRLEQGTFPFDVGGEGPRVEIERRDWR</sequence>
<reference evidence="1 2" key="1">
    <citation type="journal article" date="2019" name="Nat. Microbiol.">
        <title>Mediterranean grassland soil C-N compound turnover is dependent on rainfall and depth, and is mediated by genomically divergent microorganisms.</title>
        <authorList>
            <person name="Diamond S."/>
            <person name="Andeer P.F."/>
            <person name="Li Z."/>
            <person name="Crits-Christoph A."/>
            <person name="Burstein D."/>
            <person name="Anantharaman K."/>
            <person name="Lane K.R."/>
            <person name="Thomas B.C."/>
            <person name="Pan C."/>
            <person name="Northen T.R."/>
            <person name="Banfield J.F."/>
        </authorList>
    </citation>
    <scope>NUCLEOTIDE SEQUENCE [LARGE SCALE GENOMIC DNA]</scope>
    <source>
        <strain evidence="1">WS_11</strain>
    </source>
</reference>
<dbReference type="PANTHER" id="PTHR36455">
    <property type="match status" value="1"/>
</dbReference>
<accession>A0A538UBZ5</accession>